<evidence type="ECO:0000256" key="6">
    <source>
        <dbReference type="SAM" id="MobiDB-lite"/>
    </source>
</evidence>
<dbReference type="RefSeq" id="WP_154418474.1">
    <property type="nucleotide sequence ID" value="NZ_VUNS01000010.1"/>
</dbReference>
<feature type="domain" description="NolW-like" evidence="9">
    <location>
        <begin position="207"/>
        <end position="267"/>
    </location>
</feature>
<evidence type="ECO:0000256" key="5">
    <source>
        <dbReference type="RuleBase" id="RU004004"/>
    </source>
</evidence>
<dbReference type="Pfam" id="PF00263">
    <property type="entry name" value="Secretin"/>
    <property type="match status" value="1"/>
</dbReference>
<dbReference type="InterPro" id="IPR050810">
    <property type="entry name" value="Bact_Secretion_Sys_Channel"/>
</dbReference>
<evidence type="ECO:0000256" key="4">
    <source>
        <dbReference type="RuleBase" id="RU004003"/>
    </source>
</evidence>
<keyword evidence="3" id="KW-0472">Membrane</keyword>
<sequence length="767" mass="84396">MSRFRNAVCLLLCYALIGPLFWGCATSPKDPSRQEREKREAEKRRKEWFRNADGKPISEQRSIEHELLTEDSSALSDRKKPENPYPIYTEREKTEEPPVTPPEERFDGREKIKAEFDFNGAAVADVIPVFAELLKFNYLLDGKLNGTVTLSLKDELTRRQLWELFRQVMQTSNIYLTRQDNMIHFRPVEAIAQAAAGDGVSSDAEVALFRLKNIGAKETASQIGQFLSPGLKPVELEERNLLLVVDTKENLRKVRQIVAQLDRPLRQGWAKMVIPCRNIDASRLAKEAADVLPVLGFPVALNSDKPRPEEIQLTTVERLQIIVASAANYEALEELGRWINILDQSETGDQERMFIYNILNGNAEELVKALAVMFPVEGETLTASTGSSGGSSSSGSGELFSSSASASTSQTTTQSGSVKSAAKTGSKEEGPANLFEVPVKVFADAVNNRLIIRTKPRTYTMIKALLGKIDTIPPQVLFQVLVVDVSLNDSVKFGVEFMMKGGTGNVTTQGGTNFSGLAPGSGQDSQSGGKFWVYNPKNPNQKFGYINALAGKTNVKVISSPQVLIASNNEAKISVGSKVPIVNSEITNTQSIITNNTDASTNLVRNIQYQDTGVILKITPKVTRGGRIAIKLAQTVSEADSNTVSDIDSPVIKEQIIETAMSLRDGQTIICGGIIREKSTDNLSTLPGLGGIPFLRRLFGDTDISTDRTEMMILITGYIVSEDSHLEELVKRYEQAVDALIDFQTPAGQRKRKIDQNKGLVESWFIE</sequence>
<evidence type="ECO:0000313" key="10">
    <source>
        <dbReference type="EMBL" id="MST97545.1"/>
    </source>
</evidence>
<comment type="caution">
    <text evidence="10">The sequence shown here is derived from an EMBL/GenBank/DDBJ whole genome shotgun (WGS) entry which is preliminary data.</text>
</comment>
<dbReference type="Proteomes" id="UP000435649">
    <property type="component" value="Unassembled WGS sequence"/>
</dbReference>
<comment type="similarity">
    <text evidence="4">Belongs to the bacterial secretin family.</text>
</comment>
<feature type="domain" description="Type II/III secretion system secretin-like" evidence="8">
    <location>
        <begin position="548"/>
        <end position="720"/>
    </location>
</feature>
<comment type="subcellular location">
    <subcellularLocation>
        <location evidence="5">Cell outer membrane</location>
    </subcellularLocation>
    <subcellularLocation>
        <location evidence="1">Membrane</location>
    </subcellularLocation>
</comment>
<dbReference type="PANTHER" id="PTHR30332">
    <property type="entry name" value="PROBABLE GENERAL SECRETION PATHWAY PROTEIN D"/>
    <property type="match status" value="1"/>
</dbReference>
<evidence type="ECO:0000313" key="11">
    <source>
        <dbReference type="Proteomes" id="UP000435649"/>
    </source>
</evidence>
<dbReference type="GO" id="GO:0009279">
    <property type="term" value="C:cell outer membrane"/>
    <property type="evidence" value="ECO:0007669"/>
    <property type="project" value="UniProtKB-SubCell"/>
</dbReference>
<dbReference type="InterPro" id="IPR001775">
    <property type="entry name" value="GspD/PilQ"/>
</dbReference>
<dbReference type="PRINTS" id="PR00811">
    <property type="entry name" value="BCTERIALGSPD"/>
</dbReference>
<dbReference type="EMBL" id="VUNS01000010">
    <property type="protein sequence ID" value="MST97545.1"/>
    <property type="molecule type" value="Genomic_DNA"/>
</dbReference>
<protein>
    <submittedName>
        <fullName evidence="10">Uncharacterized protein</fullName>
    </submittedName>
</protein>
<feature type="region of interest" description="Disordered" evidence="6">
    <location>
        <begin position="27"/>
        <end position="105"/>
    </location>
</feature>
<dbReference type="InterPro" id="IPR038591">
    <property type="entry name" value="NolW-like_sf"/>
</dbReference>
<dbReference type="Gene3D" id="3.30.1370.120">
    <property type="match status" value="2"/>
</dbReference>
<keyword evidence="2 7" id="KW-0732">Signal</keyword>
<keyword evidence="11" id="KW-1185">Reference proteome</keyword>
<evidence type="ECO:0000256" key="1">
    <source>
        <dbReference type="ARBA" id="ARBA00004370"/>
    </source>
</evidence>
<feature type="compositionally biased region" description="Low complexity" evidence="6">
    <location>
        <begin position="382"/>
        <end position="417"/>
    </location>
</feature>
<dbReference type="Pfam" id="PF03958">
    <property type="entry name" value="Secretin_N"/>
    <property type="match status" value="1"/>
</dbReference>
<dbReference type="PANTHER" id="PTHR30332:SF24">
    <property type="entry name" value="SECRETIN GSPD-RELATED"/>
    <property type="match status" value="1"/>
</dbReference>
<name>A0A844G3R8_9BACT</name>
<dbReference type="GO" id="GO:0015627">
    <property type="term" value="C:type II protein secretion system complex"/>
    <property type="evidence" value="ECO:0007669"/>
    <property type="project" value="TreeGrafter"/>
</dbReference>
<feature type="compositionally biased region" description="Basic and acidic residues" evidence="6">
    <location>
        <begin position="30"/>
        <end position="68"/>
    </location>
</feature>
<feature type="compositionally biased region" description="Basic and acidic residues" evidence="6">
    <location>
        <begin position="89"/>
        <end position="105"/>
    </location>
</feature>
<evidence type="ECO:0000259" key="9">
    <source>
        <dbReference type="Pfam" id="PF03958"/>
    </source>
</evidence>
<accession>A0A844G3R8</accession>
<evidence type="ECO:0000259" key="8">
    <source>
        <dbReference type="Pfam" id="PF00263"/>
    </source>
</evidence>
<organism evidence="10 11">
    <name type="scientific">Victivallis lenta</name>
    <dbReference type="NCBI Taxonomy" id="2606640"/>
    <lineage>
        <taxon>Bacteria</taxon>
        <taxon>Pseudomonadati</taxon>
        <taxon>Lentisphaerota</taxon>
        <taxon>Lentisphaeria</taxon>
        <taxon>Victivallales</taxon>
        <taxon>Victivallaceae</taxon>
        <taxon>Victivallis</taxon>
    </lineage>
</organism>
<gene>
    <name evidence="10" type="ORF">FYJ85_10895</name>
</gene>
<dbReference type="InterPro" id="IPR004846">
    <property type="entry name" value="T2SS/T3SS_dom"/>
</dbReference>
<dbReference type="GO" id="GO:0009306">
    <property type="term" value="P:protein secretion"/>
    <property type="evidence" value="ECO:0007669"/>
    <property type="project" value="InterPro"/>
</dbReference>
<dbReference type="InterPro" id="IPR005644">
    <property type="entry name" value="NolW-like"/>
</dbReference>
<evidence type="ECO:0000256" key="2">
    <source>
        <dbReference type="ARBA" id="ARBA00022729"/>
    </source>
</evidence>
<feature type="signal peptide" evidence="7">
    <location>
        <begin position="1"/>
        <end position="22"/>
    </location>
</feature>
<proteinExistence type="inferred from homology"/>
<evidence type="ECO:0000256" key="3">
    <source>
        <dbReference type="ARBA" id="ARBA00023136"/>
    </source>
</evidence>
<keyword evidence="5" id="KW-0813">Transport</keyword>
<evidence type="ECO:0000256" key="7">
    <source>
        <dbReference type="SAM" id="SignalP"/>
    </source>
</evidence>
<feature type="chain" id="PRO_5032641705" evidence="7">
    <location>
        <begin position="23"/>
        <end position="767"/>
    </location>
</feature>
<reference evidence="10 11" key="1">
    <citation type="submission" date="2019-08" db="EMBL/GenBank/DDBJ databases">
        <title>In-depth cultivation of the pig gut microbiome towards novel bacterial diversity and tailored functional studies.</title>
        <authorList>
            <person name="Wylensek D."/>
            <person name="Hitch T.C.A."/>
            <person name="Clavel T."/>
        </authorList>
    </citation>
    <scope>NUCLEOTIDE SEQUENCE [LARGE SCALE GENOMIC DNA]</scope>
    <source>
        <strain evidence="10 11">BBE-744-WT-12</strain>
    </source>
</reference>
<feature type="region of interest" description="Disordered" evidence="6">
    <location>
        <begin position="382"/>
        <end position="429"/>
    </location>
</feature>
<dbReference type="AlphaFoldDB" id="A0A844G3R8"/>